<evidence type="ECO:0000313" key="4">
    <source>
        <dbReference type="Proteomes" id="UP000317763"/>
    </source>
</evidence>
<evidence type="ECO:0000256" key="2">
    <source>
        <dbReference type="SAM" id="Phobius"/>
    </source>
</evidence>
<gene>
    <name evidence="3" type="ORF">Ttaiw_01761</name>
</gene>
<keyword evidence="2" id="KW-0472">Membrane</keyword>
<feature type="transmembrane region" description="Helical" evidence="2">
    <location>
        <begin position="117"/>
        <end position="142"/>
    </location>
</feature>
<feature type="transmembrane region" description="Helical" evidence="2">
    <location>
        <begin position="274"/>
        <end position="297"/>
    </location>
</feature>
<accession>A0A554X4R3</accession>
<keyword evidence="4" id="KW-1185">Reference proteome</keyword>
<comment type="caution">
    <text evidence="3">The sequence shown here is derived from an EMBL/GenBank/DDBJ whole genome shotgun (WGS) entry which is preliminary data.</text>
</comment>
<evidence type="ECO:0008006" key="5">
    <source>
        <dbReference type="Google" id="ProtNLM"/>
    </source>
</evidence>
<feature type="transmembrane region" description="Helical" evidence="2">
    <location>
        <begin position="154"/>
        <end position="187"/>
    </location>
</feature>
<evidence type="ECO:0000313" key="3">
    <source>
        <dbReference type="EMBL" id="TSE30829.1"/>
    </source>
</evidence>
<feature type="transmembrane region" description="Helical" evidence="2">
    <location>
        <begin position="67"/>
        <end position="96"/>
    </location>
</feature>
<feature type="region of interest" description="Disordered" evidence="1">
    <location>
        <begin position="340"/>
        <end position="366"/>
    </location>
</feature>
<feature type="transmembrane region" description="Helical" evidence="2">
    <location>
        <begin position="39"/>
        <end position="61"/>
    </location>
</feature>
<protein>
    <recommendedName>
        <fullName evidence="5">Zinc-ribbon domain protein</fullName>
    </recommendedName>
</protein>
<dbReference type="OrthoDB" id="8795105at2"/>
<keyword evidence="2" id="KW-0812">Transmembrane</keyword>
<proteinExistence type="predicted"/>
<dbReference type="RefSeq" id="WP_143898022.1">
    <property type="nucleotide sequence ID" value="NZ_CP083911.1"/>
</dbReference>
<keyword evidence="2" id="KW-1133">Transmembrane helix</keyword>
<dbReference type="EMBL" id="VJOM01000019">
    <property type="protein sequence ID" value="TSE30829.1"/>
    <property type="molecule type" value="Genomic_DNA"/>
</dbReference>
<feature type="transmembrane region" description="Helical" evidence="2">
    <location>
        <begin position="207"/>
        <end position="233"/>
    </location>
</feature>
<dbReference type="Proteomes" id="UP000317763">
    <property type="component" value="Unassembled WGS sequence"/>
</dbReference>
<sequence>MSKTVDGVGFSSHIQKTFLANTSLLSAVDAITRWQPFSLLALTSLGVGVLTVLFGGVTAALSNQSGILASFVGLVGLILVLMALLVGSNAVGIMLSDDVWGRPQRNIKSAILASLFTVHRLIGVIFLVGVIFLLYLAALSLILFLCKIPGVGALLYAIVFPVGAVLTGFFLFALLYVAIPLAAPVIWNGETVLRALTTLREMARHRLLFVIIMMLLLGVLVTVVTAIIGAALFGGAGLVLSMSAAVVGSSIDGVGGLSRIVWGALLGETGLGGYLWALGFGGLVLFFLGVAPGSLVAMKGLAIIHRAAVDGLELERGEEALKQKLEEVKRKAQQARDRMQTQAAAVSLSGPSASSPAGNGAAANPTCPSCTQPVSPADIFCGNCGHRLQ</sequence>
<dbReference type="AlphaFoldDB" id="A0A554X4R3"/>
<feature type="compositionally biased region" description="Low complexity" evidence="1">
    <location>
        <begin position="343"/>
        <end position="365"/>
    </location>
</feature>
<organism evidence="3 4">
    <name type="scientific">Tepidimonas taiwanensis</name>
    <dbReference type="NCBI Taxonomy" id="307486"/>
    <lineage>
        <taxon>Bacteria</taxon>
        <taxon>Pseudomonadati</taxon>
        <taxon>Pseudomonadota</taxon>
        <taxon>Betaproteobacteria</taxon>
        <taxon>Burkholderiales</taxon>
        <taxon>Tepidimonas</taxon>
    </lineage>
</organism>
<evidence type="ECO:0000256" key="1">
    <source>
        <dbReference type="SAM" id="MobiDB-lite"/>
    </source>
</evidence>
<name>A0A554X4R3_9BURK</name>
<reference evidence="3 4" key="1">
    <citation type="submission" date="2019-07" db="EMBL/GenBank/DDBJ databases">
        <title>Tepidimonas taiwanensis I1-1 draft genome.</title>
        <authorList>
            <person name="Da Costa M.S."/>
            <person name="Froufe H.J.C."/>
            <person name="Egas C."/>
            <person name="Albuquerque L."/>
        </authorList>
    </citation>
    <scope>NUCLEOTIDE SEQUENCE [LARGE SCALE GENOMIC DNA]</scope>
    <source>
        <strain evidence="3 4">I1-1</strain>
    </source>
</reference>